<evidence type="ECO:0000313" key="2">
    <source>
        <dbReference type="Proteomes" id="UP000887023"/>
    </source>
</evidence>
<name>A0ABX8SDS6_9ACTN</name>
<reference evidence="1" key="1">
    <citation type="submission" date="2021-07" db="EMBL/GenBank/DDBJ databases">
        <title>Candidatus Kaistella beijingensis sp. nov. isolated from a municipal wastewater treatment plant is involved in sludge foaming.</title>
        <authorList>
            <person name="Song Y."/>
            <person name="Liu S.-J."/>
        </authorList>
    </citation>
    <scope>NUCLEOTIDE SEQUENCE</scope>
    <source>
        <strain evidence="1">DSM 43998</strain>
    </source>
</reference>
<dbReference type="EMBL" id="CP079105">
    <property type="protein sequence ID" value="QXQ16090.1"/>
    <property type="molecule type" value="Genomic_DNA"/>
</dbReference>
<accession>A0ABX8SDS6</accession>
<sequence>MAVQGAGERLLEVADNAEVGCIPGERVLRSLELPVAIPGAGSLLRADTESVPA</sequence>
<proteinExistence type="predicted"/>
<evidence type="ECO:0000313" key="1">
    <source>
        <dbReference type="EMBL" id="QXQ16090.1"/>
    </source>
</evidence>
<organism evidence="1 2">
    <name type="scientific">Skermania pinensis</name>
    <dbReference type="NCBI Taxonomy" id="39122"/>
    <lineage>
        <taxon>Bacteria</taxon>
        <taxon>Bacillati</taxon>
        <taxon>Actinomycetota</taxon>
        <taxon>Actinomycetes</taxon>
        <taxon>Mycobacteriales</taxon>
        <taxon>Gordoniaceae</taxon>
        <taxon>Skermania</taxon>
    </lineage>
</organism>
<keyword evidence="2" id="KW-1185">Reference proteome</keyword>
<dbReference type="Proteomes" id="UP000887023">
    <property type="component" value="Chromosome"/>
</dbReference>
<gene>
    <name evidence="1" type="ORF">KV203_16655</name>
</gene>
<protein>
    <submittedName>
        <fullName evidence="1">Uncharacterized protein</fullName>
    </submittedName>
</protein>
<dbReference type="RefSeq" id="WP_218821029.1">
    <property type="nucleotide sequence ID" value="NZ_CBCRUZ010000007.1"/>
</dbReference>